<dbReference type="EMBL" id="CAJVPQ010006074">
    <property type="protein sequence ID" value="CAG8680199.1"/>
    <property type="molecule type" value="Genomic_DNA"/>
</dbReference>
<protein>
    <submittedName>
        <fullName evidence="1">15776_t:CDS:1</fullName>
    </submittedName>
</protein>
<comment type="caution">
    <text evidence="1">The sequence shown here is derived from an EMBL/GenBank/DDBJ whole genome shotgun (WGS) entry which is preliminary data.</text>
</comment>
<name>A0A9N9ELD2_9GLOM</name>
<organism evidence="1 2">
    <name type="scientific">Funneliformis caledonium</name>
    <dbReference type="NCBI Taxonomy" id="1117310"/>
    <lineage>
        <taxon>Eukaryota</taxon>
        <taxon>Fungi</taxon>
        <taxon>Fungi incertae sedis</taxon>
        <taxon>Mucoromycota</taxon>
        <taxon>Glomeromycotina</taxon>
        <taxon>Glomeromycetes</taxon>
        <taxon>Glomerales</taxon>
        <taxon>Glomeraceae</taxon>
        <taxon>Funneliformis</taxon>
    </lineage>
</organism>
<gene>
    <name evidence="1" type="ORF">FCALED_LOCUS12459</name>
</gene>
<dbReference type="AlphaFoldDB" id="A0A9N9ELD2"/>
<evidence type="ECO:0000313" key="2">
    <source>
        <dbReference type="Proteomes" id="UP000789570"/>
    </source>
</evidence>
<feature type="non-terminal residue" evidence="1">
    <location>
        <position position="1"/>
    </location>
</feature>
<evidence type="ECO:0000313" key="1">
    <source>
        <dbReference type="EMBL" id="CAG8680199.1"/>
    </source>
</evidence>
<keyword evidence="2" id="KW-1185">Reference proteome</keyword>
<sequence>MSDFAEAIRIARQYVTTICLNISLKNEAPFIIDYKKKEKGKAFDLYPFFSTLKKSAETPGSNYLLQDYDELEEKRLRPAEHLLMLDAVSNLTLKIEENNKNLIETMNKNTILHIEAIKGIRKSGESKESSDSNII</sequence>
<proteinExistence type="predicted"/>
<accession>A0A9N9ELD2</accession>
<reference evidence="1" key="1">
    <citation type="submission" date="2021-06" db="EMBL/GenBank/DDBJ databases">
        <authorList>
            <person name="Kallberg Y."/>
            <person name="Tangrot J."/>
            <person name="Rosling A."/>
        </authorList>
    </citation>
    <scope>NUCLEOTIDE SEQUENCE</scope>
    <source>
        <strain evidence="1">UK204</strain>
    </source>
</reference>
<dbReference type="Proteomes" id="UP000789570">
    <property type="component" value="Unassembled WGS sequence"/>
</dbReference>